<dbReference type="RefSeq" id="XP_025421580.1">
    <property type="nucleotide sequence ID" value="XM_025565795.1"/>
</dbReference>
<dbReference type="GeneID" id="112691524"/>
<accession>A0A2S2PWL7</accession>
<evidence type="ECO:0000313" key="3">
    <source>
        <dbReference type="Proteomes" id="UP000694846"/>
    </source>
</evidence>
<feature type="chain" id="PRO_5044578936" evidence="1">
    <location>
        <begin position="19"/>
        <end position="242"/>
    </location>
</feature>
<sequence>MWICYILYTLISIVNVYSISTFTTVTASKTDNAVFIYPGQAKSERDLGICEQNNVCNIVHLRFWFPNQIERICKCPNREECPWKWSTNDNQTMPLDNRSQLKFCKPINELPDCTMKSNESITIIKNKEDNNVQIKAQVHCNCPHHTNWVLSKHEQNDHHNGTTDISYIKDLFKCKKLKDCNTGEFCGFIRSDFYSTYTKCTCPYGHLCLHKDRQENTAYEMFFHGTSYKAECTLLNTKSNEV</sequence>
<dbReference type="Pfam" id="PF11581">
    <property type="entry name" value="Argos"/>
    <property type="match status" value="1"/>
</dbReference>
<evidence type="ECO:0000313" key="4">
    <source>
        <dbReference type="RefSeq" id="XP_025421580.1"/>
    </source>
</evidence>
<dbReference type="AlphaFoldDB" id="A0A2S2PWL7"/>
<dbReference type="InterPro" id="IPR021633">
    <property type="entry name" value="Argos"/>
</dbReference>
<protein>
    <submittedName>
        <fullName evidence="4">Uncharacterized protein LOC112691524</fullName>
    </submittedName>
</protein>
<dbReference type="Proteomes" id="UP000694846">
    <property type="component" value="Unplaced"/>
</dbReference>
<proteinExistence type="predicted"/>
<name>A0A2S2PWL7_9HEMI</name>
<evidence type="ECO:0000313" key="2">
    <source>
        <dbReference type="EMBL" id="MBY69851.1"/>
    </source>
</evidence>
<reference evidence="4" key="2">
    <citation type="submission" date="2025-04" db="UniProtKB">
        <authorList>
            <consortium name="RefSeq"/>
        </authorList>
    </citation>
    <scope>IDENTIFICATION</scope>
    <source>
        <tissue evidence="4">Whole body</tissue>
    </source>
</reference>
<gene>
    <name evidence="4" type="primary">LOC112691524</name>
    <name evidence="2" type="ORF">g.145397</name>
</gene>
<dbReference type="Gene3D" id="2.20.20.160">
    <property type="match status" value="1"/>
</dbReference>
<feature type="signal peptide" evidence="1">
    <location>
        <begin position="1"/>
        <end position="18"/>
    </location>
</feature>
<keyword evidence="3" id="KW-1185">Reference proteome</keyword>
<keyword evidence="1" id="KW-0732">Signal</keyword>
<evidence type="ECO:0000256" key="1">
    <source>
        <dbReference type="SAM" id="SignalP"/>
    </source>
</evidence>
<dbReference type="EMBL" id="GGMS01000648">
    <property type="protein sequence ID" value="MBY69851.1"/>
    <property type="molecule type" value="Transcribed_RNA"/>
</dbReference>
<dbReference type="OrthoDB" id="121932at2759"/>
<organism evidence="2">
    <name type="scientific">Sipha flava</name>
    <name type="common">yellow sugarcane aphid</name>
    <dbReference type="NCBI Taxonomy" id="143950"/>
    <lineage>
        <taxon>Eukaryota</taxon>
        <taxon>Metazoa</taxon>
        <taxon>Ecdysozoa</taxon>
        <taxon>Arthropoda</taxon>
        <taxon>Hexapoda</taxon>
        <taxon>Insecta</taxon>
        <taxon>Pterygota</taxon>
        <taxon>Neoptera</taxon>
        <taxon>Paraneoptera</taxon>
        <taxon>Hemiptera</taxon>
        <taxon>Sternorrhyncha</taxon>
        <taxon>Aphidomorpha</taxon>
        <taxon>Aphidoidea</taxon>
        <taxon>Aphididae</taxon>
        <taxon>Sipha</taxon>
    </lineage>
</organism>
<reference evidence="2" key="1">
    <citation type="submission" date="2018-04" db="EMBL/GenBank/DDBJ databases">
        <title>Transcriptome assembly of Sipha flava.</title>
        <authorList>
            <person name="Scully E.D."/>
            <person name="Geib S.M."/>
            <person name="Palmer N.A."/>
            <person name="Koch K."/>
            <person name="Bradshaw J."/>
            <person name="Heng-Moss T."/>
            <person name="Sarath G."/>
        </authorList>
    </citation>
    <scope>NUCLEOTIDE SEQUENCE</scope>
</reference>